<dbReference type="Gene3D" id="3.40.50.620">
    <property type="entry name" value="HUPs"/>
    <property type="match status" value="2"/>
</dbReference>
<feature type="domain" description="UspA" evidence="2">
    <location>
        <begin position="2"/>
        <end position="142"/>
    </location>
</feature>
<dbReference type="Proteomes" id="UP001250932">
    <property type="component" value="Unassembled WGS sequence"/>
</dbReference>
<proteinExistence type="inferred from homology"/>
<organism evidence="3 4">
    <name type="scientific">Candidatus Nitronereus thalassa</name>
    <dbReference type="NCBI Taxonomy" id="3020898"/>
    <lineage>
        <taxon>Bacteria</taxon>
        <taxon>Pseudomonadati</taxon>
        <taxon>Nitrospirota</taxon>
        <taxon>Nitrospiria</taxon>
        <taxon>Nitrospirales</taxon>
        <taxon>Nitrospiraceae</taxon>
        <taxon>Candidatus Nitronereus</taxon>
    </lineage>
</organism>
<gene>
    <name evidence="3" type="ORF">PPG34_10935</name>
</gene>
<dbReference type="Pfam" id="PF00582">
    <property type="entry name" value="Usp"/>
    <property type="match status" value="2"/>
</dbReference>
<dbReference type="InterPro" id="IPR006015">
    <property type="entry name" value="Universal_stress_UspA"/>
</dbReference>
<dbReference type="SUPFAM" id="SSF52402">
    <property type="entry name" value="Adenine nucleotide alpha hydrolases-like"/>
    <property type="match status" value="2"/>
</dbReference>
<keyword evidence="4" id="KW-1185">Reference proteome</keyword>
<name>A0ABU3K8U6_9BACT</name>
<dbReference type="PRINTS" id="PR01438">
    <property type="entry name" value="UNVRSLSTRESS"/>
</dbReference>
<evidence type="ECO:0000256" key="1">
    <source>
        <dbReference type="ARBA" id="ARBA00008791"/>
    </source>
</evidence>
<protein>
    <submittedName>
        <fullName evidence="3">Universal stress protein</fullName>
    </submittedName>
</protein>
<dbReference type="CDD" id="cd00293">
    <property type="entry name" value="USP-like"/>
    <property type="match status" value="2"/>
</dbReference>
<comment type="similarity">
    <text evidence="1">Belongs to the universal stress protein A family.</text>
</comment>
<dbReference type="InterPro" id="IPR014729">
    <property type="entry name" value="Rossmann-like_a/b/a_fold"/>
</dbReference>
<dbReference type="RefSeq" id="WP_313833331.1">
    <property type="nucleotide sequence ID" value="NZ_JAQOUE010000001.1"/>
</dbReference>
<reference evidence="3 4" key="1">
    <citation type="journal article" date="2023" name="ISME J.">
        <title>Cultivation and genomic characterization of novel and ubiquitous marine nitrite-oxidizing bacteria from the Nitrospirales.</title>
        <authorList>
            <person name="Mueller A.J."/>
            <person name="Daebeler A."/>
            <person name="Herbold C.W."/>
            <person name="Kirkegaard R.H."/>
            <person name="Daims H."/>
        </authorList>
    </citation>
    <scope>NUCLEOTIDE SEQUENCE [LARGE SCALE GENOMIC DNA]</scope>
    <source>
        <strain evidence="3 4">EB</strain>
    </source>
</reference>
<sequence length="287" mass="30973">MKVLLAVDGSDHSYDAVRAVECLTPAHPLRVMYALNLPRLAYPTLGPNLDKELSVTVEEAMKEEAESVVNRAASLLPPHHGTTEKRIVEGKPAEAILAAADDMKADLIVMGARGVGQLQEHVIGSVSHRVMSHASCPVLVIKSPIRHLQRMLVPIADEEDGQGVVDFLSKNPFRERPEVTVVHVVPFSEPIWPVGAMIPEGFRKDMMSYGKEITNQVVEKLGPLGYTARGLAVLGSPASAITQEAGASECDLIVMRSHARTGVSRFLLGSVSHGVVHHIGCSVLILR</sequence>
<evidence type="ECO:0000313" key="4">
    <source>
        <dbReference type="Proteomes" id="UP001250932"/>
    </source>
</evidence>
<dbReference type="PANTHER" id="PTHR31964:SF113">
    <property type="entry name" value="USPA DOMAIN-CONTAINING PROTEIN"/>
    <property type="match status" value="1"/>
</dbReference>
<dbReference type="EMBL" id="JAQOUE010000001">
    <property type="protein sequence ID" value="MDT7042869.1"/>
    <property type="molecule type" value="Genomic_DNA"/>
</dbReference>
<evidence type="ECO:0000259" key="2">
    <source>
        <dbReference type="Pfam" id="PF00582"/>
    </source>
</evidence>
<evidence type="ECO:0000313" key="3">
    <source>
        <dbReference type="EMBL" id="MDT7042869.1"/>
    </source>
</evidence>
<accession>A0ABU3K8U6</accession>
<comment type="caution">
    <text evidence="3">The sequence shown here is derived from an EMBL/GenBank/DDBJ whole genome shotgun (WGS) entry which is preliminary data.</text>
</comment>
<dbReference type="InterPro" id="IPR006016">
    <property type="entry name" value="UspA"/>
</dbReference>
<feature type="domain" description="UspA" evidence="2">
    <location>
        <begin position="149"/>
        <end position="287"/>
    </location>
</feature>
<dbReference type="PANTHER" id="PTHR31964">
    <property type="entry name" value="ADENINE NUCLEOTIDE ALPHA HYDROLASES-LIKE SUPERFAMILY PROTEIN"/>
    <property type="match status" value="1"/>
</dbReference>